<dbReference type="AlphaFoldDB" id="A0A6M0RC37"/>
<protein>
    <submittedName>
        <fullName evidence="1">Uncharacterized protein</fullName>
    </submittedName>
</protein>
<evidence type="ECO:0000313" key="2">
    <source>
        <dbReference type="Proteomes" id="UP000473885"/>
    </source>
</evidence>
<gene>
    <name evidence="1" type="ORF">FDF74_11550</name>
</gene>
<name>A0A6M0RC37_9CLOT</name>
<dbReference type="Proteomes" id="UP000473885">
    <property type="component" value="Unassembled WGS sequence"/>
</dbReference>
<keyword evidence="2" id="KW-1185">Reference proteome</keyword>
<sequence length="60" mass="6905">MARLRIVLEFNKGKIEDLKLYQELQKYSNPGAYVKDALRGLVPLPIKNTKGNNDDTKEEK</sequence>
<organism evidence="1 2">
    <name type="scientific">Clostridium niameyense</name>
    <dbReference type="NCBI Taxonomy" id="1622073"/>
    <lineage>
        <taxon>Bacteria</taxon>
        <taxon>Bacillati</taxon>
        <taxon>Bacillota</taxon>
        <taxon>Clostridia</taxon>
        <taxon>Eubacteriales</taxon>
        <taxon>Clostridiaceae</taxon>
        <taxon>Clostridium</taxon>
    </lineage>
</organism>
<evidence type="ECO:0000313" key="1">
    <source>
        <dbReference type="EMBL" id="NEZ47816.1"/>
    </source>
</evidence>
<accession>A0A6M0RC37</accession>
<comment type="caution">
    <text evidence="1">The sequence shown here is derived from an EMBL/GenBank/DDBJ whole genome shotgun (WGS) entry which is preliminary data.</text>
</comment>
<dbReference type="RefSeq" id="WP_163249705.1">
    <property type="nucleotide sequence ID" value="NZ_SXDP01000013.1"/>
</dbReference>
<dbReference type="EMBL" id="SXDP01000013">
    <property type="protein sequence ID" value="NEZ47816.1"/>
    <property type="molecule type" value="Genomic_DNA"/>
</dbReference>
<reference evidence="1 2" key="1">
    <citation type="submission" date="2019-04" db="EMBL/GenBank/DDBJ databases">
        <title>Genome sequencing of Clostridium botulinum Groups I-IV and Clostridium butyricum.</title>
        <authorList>
            <person name="Brunt J."/>
            <person name="Van Vliet A.H.M."/>
            <person name="Stringer S.C."/>
            <person name="Carter A.T."/>
            <person name="Peck M.W."/>
        </authorList>
    </citation>
    <scope>NUCLEOTIDE SEQUENCE [LARGE SCALE GENOMIC DNA]</scope>
    <source>
        <strain evidence="1 2">IFR 18/094</strain>
    </source>
</reference>
<proteinExistence type="predicted"/>